<organism evidence="1 2">
    <name type="scientific">Haloarcula quadrata</name>
    <dbReference type="NCBI Taxonomy" id="182779"/>
    <lineage>
        <taxon>Archaea</taxon>
        <taxon>Methanobacteriati</taxon>
        <taxon>Methanobacteriota</taxon>
        <taxon>Stenosarchaea group</taxon>
        <taxon>Halobacteria</taxon>
        <taxon>Halobacteriales</taxon>
        <taxon>Haloarculaceae</taxon>
        <taxon>Haloarcula</taxon>
    </lineage>
</organism>
<sequence>MVISTEPAWDDAVDQFVKDYENAIVYADIDQETVLHEGAVRVLANGWVELPTGRLLSPDAVHHIDTQMAGKTGS</sequence>
<proteinExistence type="predicted"/>
<dbReference type="InterPro" id="IPR058967">
    <property type="entry name" value="Hfq-like"/>
</dbReference>
<protein>
    <submittedName>
        <fullName evidence="1">Uncharacterized protein</fullName>
    </submittedName>
</protein>
<dbReference type="RefSeq" id="WP_007190171.1">
    <property type="nucleotide sequence ID" value="NZ_RBWW01000001.1"/>
</dbReference>
<keyword evidence="2" id="KW-1185">Reference proteome</keyword>
<name>A0A495R7B8_9EURY</name>
<evidence type="ECO:0000313" key="1">
    <source>
        <dbReference type="EMBL" id="RKS82778.1"/>
    </source>
</evidence>
<dbReference type="EMBL" id="RBWW01000001">
    <property type="protein sequence ID" value="RKS82778.1"/>
    <property type="molecule type" value="Genomic_DNA"/>
</dbReference>
<gene>
    <name evidence="1" type="ORF">BDK61_2097</name>
</gene>
<dbReference type="Pfam" id="PF26264">
    <property type="entry name" value="Halo_Hfq_like"/>
    <property type="match status" value="1"/>
</dbReference>
<dbReference type="Proteomes" id="UP000268233">
    <property type="component" value="Unassembled WGS sequence"/>
</dbReference>
<dbReference type="AlphaFoldDB" id="A0A495R7B8"/>
<comment type="caution">
    <text evidence="1">The sequence shown here is derived from an EMBL/GenBank/DDBJ whole genome shotgun (WGS) entry which is preliminary data.</text>
</comment>
<reference evidence="1 2" key="1">
    <citation type="submission" date="2018-10" db="EMBL/GenBank/DDBJ databases">
        <title>Genomic Encyclopedia of Archaeal and Bacterial Type Strains, Phase II (KMG-II): from individual species to whole genera.</title>
        <authorList>
            <person name="Goeker M."/>
        </authorList>
    </citation>
    <scope>NUCLEOTIDE SEQUENCE [LARGE SCALE GENOMIC DNA]</scope>
    <source>
        <strain evidence="1 2">DSM 11927</strain>
    </source>
</reference>
<evidence type="ECO:0000313" key="2">
    <source>
        <dbReference type="Proteomes" id="UP000268233"/>
    </source>
</evidence>
<accession>A0A495R7B8</accession>